<dbReference type="EMBL" id="JACHEK010000008">
    <property type="protein sequence ID" value="MBB6145951.1"/>
    <property type="molecule type" value="Genomic_DNA"/>
</dbReference>
<dbReference type="InterPro" id="IPR000847">
    <property type="entry name" value="LysR_HTH_N"/>
</dbReference>
<keyword evidence="8" id="KW-1185">Reference proteome</keyword>
<gene>
    <name evidence="7" type="ORF">HNQ77_003921</name>
</gene>
<dbReference type="PROSITE" id="PS50931">
    <property type="entry name" value="HTH_LYSR"/>
    <property type="match status" value="1"/>
</dbReference>
<dbReference type="FunFam" id="1.10.10.10:FF:000001">
    <property type="entry name" value="LysR family transcriptional regulator"/>
    <property type="match status" value="1"/>
</dbReference>
<dbReference type="GO" id="GO:0003700">
    <property type="term" value="F:DNA-binding transcription factor activity"/>
    <property type="evidence" value="ECO:0007669"/>
    <property type="project" value="InterPro"/>
</dbReference>
<dbReference type="Gene3D" id="3.40.190.10">
    <property type="entry name" value="Periplasmic binding protein-like II"/>
    <property type="match status" value="2"/>
</dbReference>
<dbReference type="InterPro" id="IPR005119">
    <property type="entry name" value="LysR_subst-bd"/>
</dbReference>
<dbReference type="InterPro" id="IPR036388">
    <property type="entry name" value="WH-like_DNA-bd_sf"/>
</dbReference>
<dbReference type="SUPFAM" id="SSF46785">
    <property type="entry name" value="Winged helix' DNA-binding domain"/>
    <property type="match status" value="1"/>
</dbReference>
<protein>
    <submittedName>
        <fullName evidence="7">DNA-binding transcriptional LysR family regulator</fullName>
    </submittedName>
</protein>
<accession>A0A841K470</accession>
<dbReference type="Gene3D" id="1.10.10.10">
    <property type="entry name" value="Winged helix-like DNA-binding domain superfamily/Winged helix DNA-binding domain"/>
    <property type="match status" value="1"/>
</dbReference>
<dbReference type="PRINTS" id="PR00039">
    <property type="entry name" value="HTHLYSR"/>
</dbReference>
<evidence type="ECO:0000256" key="3">
    <source>
        <dbReference type="ARBA" id="ARBA00023125"/>
    </source>
</evidence>
<dbReference type="Pfam" id="PF03466">
    <property type="entry name" value="LysR_substrate"/>
    <property type="match status" value="1"/>
</dbReference>
<dbReference type="PANTHER" id="PTHR30126:SF39">
    <property type="entry name" value="HTH-TYPE TRANSCRIPTIONAL REGULATOR CYSL"/>
    <property type="match status" value="1"/>
</dbReference>
<keyword evidence="3 7" id="KW-0238">DNA-binding</keyword>
<dbReference type="SUPFAM" id="SSF53850">
    <property type="entry name" value="Periplasmic binding protein-like II"/>
    <property type="match status" value="1"/>
</dbReference>
<organism evidence="7 8">
    <name type="scientific">Silvibacterium bohemicum</name>
    <dbReference type="NCBI Taxonomy" id="1577686"/>
    <lineage>
        <taxon>Bacteria</taxon>
        <taxon>Pseudomonadati</taxon>
        <taxon>Acidobacteriota</taxon>
        <taxon>Terriglobia</taxon>
        <taxon>Terriglobales</taxon>
        <taxon>Acidobacteriaceae</taxon>
        <taxon>Silvibacterium</taxon>
    </lineage>
</organism>
<dbReference type="AlphaFoldDB" id="A0A841K470"/>
<dbReference type="OrthoDB" id="9785745at2"/>
<reference evidence="7 8" key="1">
    <citation type="submission" date="2020-08" db="EMBL/GenBank/DDBJ databases">
        <title>Genomic Encyclopedia of Type Strains, Phase IV (KMG-IV): sequencing the most valuable type-strain genomes for metagenomic binning, comparative biology and taxonomic classification.</title>
        <authorList>
            <person name="Goeker M."/>
        </authorList>
    </citation>
    <scope>NUCLEOTIDE SEQUENCE [LARGE SCALE GENOMIC DNA]</scope>
    <source>
        <strain evidence="7 8">DSM 103733</strain>
    </source>
</reference>
<evidence type="ECO:0000256" key="1">
    <source>
        <dbReference type="ARBA" id="ARBA00009437"/>
    </source>
</evidence>
<evidence type="ECO:0000313" key="8">
    <source>
        <dbReference type="Proteomes" id="UP000538666"/>
    </source>
</evidence>
<evidence type="ECO:0000256" key="4">
    <source>
        <dbReference type="ARBA" id="ARBA00023163"/>
    </source>
</evidence>
<comment type="similarity">
    <text evidence="1">Belongs to the LysR transcriptional regulatory family.</text>
</comment>
<dbReference type="InterPro" id="IPR036390">
    <property type="entry name" value="WH_DNA-bd_sf"/>
</dbReference>
<keyword evidence="4" id="KW-0804">Transcription</keyword>
<comment type="caution">
    <text evidence="7">The sequence shown here is derived from an EMBL/GenBank/DDBJ whole genome shotgun (WGS) entry which is preliminary data.</text>
</comment>
<evidence type="ECO:0000259" key="6">
    <source>
        <dbReference type="PROSITE" id="PS50931"/>
    </source>
</evidence>
<dbReference type="Proteomes" id="UP000538666">
    <property type="component" value="Unassembled WGS sequence"/>
</dbReference>
<dbReference type="PANTHER" id="PTHR30126">
    <property type="entry name" value="HTH-TYPE TRANSCRIPTIONAL REGULATOR"/>
    <property type="match status" value="1"/>
</dbReference>
<sequence length="313" mass="33852">MENFRLKVFRVVATHLNFSRAAEELLLTQPAVTQQIKALEDEYGVPLFDRSGGRITLTPGGQALLPFAQRMKALSDEASEAVANAVGKQGGQLAVGASQTIGVYLLPRLVAGFLAENPRVSMTAVSGNTDAMLEELIAHRIHLALIEGPALRKDIHIEPFMEDQMVLVVAASHEWADHEIDIAMLKEAPLLIREFGSGSRRVVENALAHAGLKTKDLNTRMELDSTEGLLTAVEAGLGVTFASRWAVRNQLALGTLKLARVRGLKLSRMFSLAYPAGPEPTGNAGAFRSFLLSRPMDPTPQTKNRAAKKTASP</sequence>
<name>A0A841K470_9BACT</name>
<feature type="domain" description="HTH lysR-type" evidence="6">
    <location>
        <begin position="1"/>
        <end position="58"/>
    </location>
</feature>
<dbReference type="RefSeq" id="WP_050060953.1">
    <property type="nucleotide sequence ID" value="NZ_JACHEK010000008.1"/>
</dbReference>
<evidence type="ECO:0000256" key="5">
    <source>
        <dbReference type="SAM" id="MobiDB-lite"/>
    </source>
</evidence>
<feature type="region of interest" description="Disordered" evidence="5">
    <location>
        <begin position="292"/>
        <end position="313"/>
    </location>
</feature>
<evidence type="ECO:0000256" key="2">
    <source>
        <dbReference type="ARBA" id="ARBA00023015"/>
    </source>
</evidence>
<dbReference type="GO" id="GO:0000976">
    <property type="term" value="F:transcription cis-regulatory region binding"/>
    <property type="evidence" value="ECO:0007669"/>
    <property type="project" value="TreeGrafter"/>
</dbReference>
<evidence type="ECO:0000313" key="7">
    <source>
        <dbReference type="EMBL" id="MBB6145951.1"/>
    </source>
</evidence>
<proteinExistence type="inferred from homology"/>
<dbReference type="CDD" id="cd08420">
    <property type="entry name" value="PBP2_CysL_like"/>
    <property type="match status" value="1"/>
</dbReference>
<dbReference type="Pfam" id="PF00126">
    <property type="entry name" value="HTH_1"/>
    <property type="match status" value="1"/>
</dbReference>
<keyword evidence="2" id="KW-0805">Transcription regulation</keyword>